<dbReference type="PROSITE" id="PS00137">
    <property type="entry name" value="SUBTILASE_HIS"/>
    <property type="match status" value="1"/>
</dbReference>
<dbReference type="GO" id="GO:0004252">
    <property type="term" value="F:serine-type endopeptidase activity"/>
    <property type="evidence" value="ECO:0007669"/>
    <property type="project" value="UniProtKB-UniRule"/>
</dbReference>
<keyword evidence="3 5" id="KW-0378">Hydrolase</keyword>
<keyword evidence="4 5" id="KW-0720">Serine protease</keyword>
<evidence type="ECO:0000256" key="2">
    <source>
        <dbReference type="ARBA" id="ARBA00022670"/>
    </source>
</evidence>
<dbReference type="PROSITE" id="PS51257">
    <property type="entry name" value="PROKAR_LIPOPROTEIN"/>
    <property type="match status" value="1"/>
</dbReference>
<protein>
    <submittedName>
        <fullName evidence="7">Peptidase S8 and S53 subtilisin kexin sedolisin</fullName>
    </submittedName>
</protein>
<feature type="active site" description="Charge relay system" evidence="5">
    <location>
        <position position="205"/>
    </location>
</feature>
<evidence type="ECO:0000259" key="6">
    <source>
        <dbReference type="Pfam" id="PF00082"/>
    </source>
</evidence>
<evidence type="ECO:0000313" key="7">
    <source>
        <dbReference type="EMBL" id="SSC13066.1"/>
    </source>
</evidence>
<evidence type="ECO:0000256" key="3">
    <source>
        <dbReference type="ARBA" id="ARBA00022801"/>
    </source>
</evidence>
<proteinExistence type="inferred from homology"/>
<gene>
    <name evidence="7" type="ORF">MESINF_1622</name>
</gene>
<dbReference type="AlphaFoldDB" id="A0A7Z7LG29"/>
<dbReference type="InterPro" id="IPR018247">
    <property type="entry name" value="EF_Hand_1_Ca_BS"/>
</dbReference>
<dbReference type="Pfam" id="PF00082">
    <property type="entry name" value="Peptidase_S8"/>
    <property type="match status" value="1"/>
</dbReference>
<evidence type="ECO:0000256" key="4">
    <source>
        <dbReference type="ARBA" id="ARBA00022825"/>
    </source>
</evidence>
<dbReference type="SUPFAM" id="SSF52743">
    <property type="entry name" value="Subtilisin-like"/>
    <property type="match status" value="1"/>
</dbReference>
<comment type="similarity">
    <text evidence="1 5">Belongs to the peptidase S8 family.</text>
</comment>
<dbReference type="PROSITE" id="PS51892">
    <property type="entry name" value="SUBTILASE"/>
    <property type="match status" value="1"/>
</dbReference>
<evidence type="ECO:0000256" key="1">
    <source>
        <dbReference type="ARBA" id="ARBA00011073"/>
    </source>
</evidence>
<dbReference type="Proteomes" id="UP000250796">
    <property type="component" value="Chromosome MESINF"/>
</dbReference>
<dbReference type="InterPro" id="IPR036852">
    <property type="entry name" value="Peptidase_S8/S53_dom_sf"/>
</dbReference>
<evidence type="ECO:0000313" key="8">
    <source>
        <dbReference type="Proteomes" id="UP000250796"/>
    </source>
</evidence>
<dbReference type="GO" id="GO:0006508">
    <property type="term" value="P:proteolysis"/>
    <property type="evidence" value="ECO:0007669"/>
    <property type="project" value="UniProtKB-KW"/>
</dbReference>
<dbReference type="KEGG" id="minf:MESINF_1622"/>
<organism evidence="7 8">
    <name type="scientific">Mesotoga infera</name>
    <dbReference type="NCBI Taxonomy" id="1236046"/>
    <lineage>
        <taxon>Bacteria</taxon>
        <taxon>Thermotogati</taxon>
        <taxon>Thermotogota</taxon>
        <taxon>Thermotogae</taxon>
        <taxon>Kosmotogales</taxon>
        <taxon>Kosmotogaceae</taxon>
        <taxon>Mesotoga</taxon>
    </lineage>
</organism>
<dbReference type="InterPro" id="IPR050131">
    <property type="entry name" value="Peptidase_S8_subtilisin-like"/>
</dbReference>
<dbReference type="PROSITE" id="PS00138">
    <property type="entry name" value="SUBTILASE_SER"/>
    <property type="match status" value="1"/>
</dbReference>
<name>A0A7Z7LG29_9BACT</name>
<feature type="active site" description="Charge relay system" evidence="5">
    <location>
        <position position="373"/>
    </location>
</feature>
<dbReference type="PANTHER" id="PTHR43806:SF11">
    <property type="entry name" value="CEREVISIN-RELATED"/>
    <property type="match status" value="1"/>
</dbReference>
<dbReference type="PROSITE" id="PS00018">
    <property type="entry name" value="EF_HAND_1"/>
    <property type="match status" value="1"/>
</dbReference>
<dbReference type="InterPro" id="IPR000209">
    <property type="entry name" value="Peptidase_S8/S53_dom"/>
</dbReference>
<dbReference type="EMBL" id="LS974202">
    <property type="protein sequence ID" value="SSC13066.1"/>
    <property type="molecule type" value="Genomic_DNA"/>
</dbReference>
<reference evidence="7 8" key="1">
    <citation type="submission" date="2017-01" db="EMBL/GenBank/DDBJ databases">
        <authorList>
            <person name="Erauso G."/>
        </authorList>
    </citation>
    <scope>NUCLEOTIDE SEQUENCE [LARGE SCALE GENOMIC DNA]</scope>
    <source>
        <strain evidence="7">MESINF1</strain>
    </source>
</reference>
<dbReference type="InterPro" id="IPR023828">
    <property type="entry name" value="Peptidase_S8_Ser-AS"/>
</dbReference>
<dbReference type="InterPro" id="IPR015500">
    <property type="entry name" value="Peptidase_S8_subtilisin-rel"/>
</dbReference>
<dbReference type="Gene3D" id="3.40.50.200">
    <property type="entry name" value="Peptidase S8/S53 domain"/>
    <property type="match status" value="1"/>
</dbReference>
<feature type="active site" description="Charge relay system" evidence="5">
    <location>
        <position position="167"/>
    </location>
</feature>
<sequence length="533" mass="57245">MRRYAFISVVSLVIIFLTGCPKVDIHYSLSGVVRPYSGEEGFAVQRKGYVPELTAKDIERGFTDDYVVIFDSGYDSTILPGVEVLGEFSSRDGSVVISTVRTSDPQALATIEGVRSVQRNMLYTLQSETNVPDDPLYTDQWGYPMVQMEEAWTIAKGSPTVVVAIIDSGTRPDHPDLQGVFLHGYDLINDDDDPTDNPNPGRQSHGTHVTGTIAAVTNNGIGVAGMTWGRYPIVMPIKVFDDGGNTTDTIIAEGIIYAVDHGAKVINMSLAGPDTEAVRLAVEYAYANEVMMIAAAGNYNTSYPYYPASYDEVISVSAVGPTMERASYSNYGDFIDFAAPGGDSKVGGQAGTIISTGYTLAGGNGYTYLSGTSMACPHVTGLVALLMGEGYIGRDLNGEEIIKKIIRQTTLDLGDPGWDEYYGYGLIQVADALSIVEEKRHFVAQALSIGGAVLAQSDVRPDGSFKIGGLKDKSIKLRVWRDVNANGVIDKGDLVGYAGYSGWEPAFENAALLFYDSSGDKELAGPVNFSPVM</sequence>
<keyword evidence="8" id="KW-1185">Reference proteome</keyword>
<dbReference type="InterPro" id="IPR022398">
    <property type="entry name" value="Peptidase_S8_His-AS"/>
</dbReference>
<feature type="domain" description="Peptidase S8/S53" evidence="6">
    <location>
        <begin position="160"/>
        <end position="425"/>
    </location>
</feature>
<dbReference type="PRINTS" id="PR00723">
    <property type="entry name" value="SUBTILISIN"/>
</dbReference>
<dbReference type="PANTHER" id="PTHR43806">
    <property type="entry name" value="PEPTIDASE S8"/>
    <property type="match status" value="1"/>
</dbReference>
<dbReference type="RefSeq" id="WP_231936670.1">
    <property type="nucleotide sequence ID" value="NZ_LS974202.1"/>
</dbReference>
<keyword evidence="2 5" id="KW-0645">Protease</keyword>
<accession>A0A7Z7LG29</accession>
<evidence type="ECO:0000256" key="5">
    <source>
        <dbReference type="PROSITE-ProRule" id="PRU01240"/>
    </source>
</evidence>